<feature type="binding site" description="axial binding residue" evidence="11">
    <location>
        <position position="458"/>
    </location>
    <ligand>
        <name>heme</name>
        <dbReference type="ChEBI" id="CHEBI:30413"/>
    </ligand>
    <ligandPart>
        <name>Fe</name>
        <dbReference type="ChEBI" id="CHEBI:18248"/>
    </ligandPart>
</feature>
<protein>
    <submittedName>
        <fullName evidence="14">Cytochrome P450 CYP82D47-like</fullName>
    </submittedName>
</protein>
<evidence type="ECO:0000256" key="1">
    <source>
        <dbReference type="ARBA" id="ARBA00004167"/>
    </source>
</evidence>
<keyword evidence="10" id="KW-0472">Membrane</keyword>
<gene>
    <name evidence="14" type="primary">LOC108991297</name>
</gene>
<dbReference type="PRINTS" id="PR00385">
    <property type="entry name" value="P450"/>
</dbReference>
<evidence type="ECO:0000313" key="14">
    <source>
        <dbReference type="RefSeq" id="XP_018821021.1"/>
    </source>
</evidence>
<reference evidence="14" key="1">
    <citation type="submission" date="2025-08" db="UniProtKB">
        <authorList>
            <consortium name="RefSeq"/>
        </authorList>
    </citation>
    <scope>IDENTIFICATION</scope>
    <source>
        <tissue evidence="14">Leaves</tissue>
    </source>
</reference>
<comment type="similarity">
    <text evidence="2 12">Belongs to the cytochrome P450 family.</text>
</comment>
<evidence type="ECO:0000256" key="6">
    <source>
        <dbReference type="ARBA" id="ARBA00022989"/>
    </source>
</evidence>
<keyword evidence="5 11" id="KW-0479">Metal-binding</keyword>
<dbReference type="GeneID" id="108991297"/>
<evidence type="ECO:0000256" key="7">
    <source>
        <dbReference type="ARBA" id="ARBA00023002"/>
    </source>
</evidence>
<dbReference type="PROSITE" id="PS00086">
    <property type="entry name" value="CYTOCHROME_P450"/>
    <property type="match status" value="1"/>
</dbReference>
<evidence type="ECO:0000256" key="8">
    <source>
        <dbReference type="ARBA" id="ARBA00023004"/>
    </source>
</evidence>
<dbReference type="KEGG" id="jre:108991297"/>
<dbReference type="InterPro" id="IPR002401">
    <property type="entry name" value="Cyt_P450_E_grp-I"/>
</dbReference>
<sequence>MEIVSHLLAIAGVLVLVLLYNLWRVKAGSHSKGMLAPEPSGALPIIGHLHQLRSQNTIARTLAAMADKYGPIFKIRFGTKPTLVISSHEAVKECFTTNDKTFAARPLSSQGKYLAYNYVGFGFSNYGSYWSKIRKLAVSELLSSRRLEKLKNMRVSEVDTLVKDLYSVCRSNEDNPVSVVISEWIEGLASNIITKVIARKRYFGYANGGNDGEAKRIGKIMKEFMYLTGAPVMFDLIPILKWIDLRGQVKSMKRVAKELDSLIGSWVEEHTARRLKTDEQSQEPDFIDAMLSAIEDSMFGHSRETIIKATVLILILAGSDTISLNLTWLLSLLLNNKHALKRAQEELDLKVGRDRWVEDYDIKDLVYLQAIIKESLRLYPPSPLSFPHESTEDCQVCGYYIPKGTRLFVNVWKLHRDPRVWQDPNNFLPERFLSSHASVDASGQHFEFQPFGSGRRSCPGDMFALQVSQLTLARLLQGFEFTTPLNKPVDMTEGLGISLAKATPLQVVITPRLSSKLYEC</sequence>
<name>A0A2I4ENQ6_JUGRE</name>
<dbReference type="Proteomes" id="UP000235220">
    <property type="component" value="Chromosome 13"/>
</dbReference>
<evidence type="ECO:0000256" key="11">
    <source>
        <dbReference type="PIRSR" id="PIRSR602401-1"/>
    </source>
</evidence>
<evidence type="ECO:0000313" key="13">
    <source>
        <dbReference type="Proteomes" id="UP000235220"/>
    </source>
</evidence>
<keyword evidence="4" id="KW-0812">Transmembrane</keyword>
<evidence type="ECO:0000256" key="4">
    <source>
        <dbReference type="ARBA" id="ARBA00022692"/>
    </source>
</evidence>
<dbReference type="SUPFAM" id="SSF48264">
    <property type="entry name" value="Cytochrome P450"/>
    <property type="match status" value="1"/>
</dbReference>
<dbReference type="GO" id="GO:0016705">
    <property type="term" value="F:oxidoreductase activity, acting on paired donors, with incorporation or reduction of molecular oxygen"/>
    <property type="evidence" value="ECO:0007669"/>
    <property type="project" value="InterPro"/>
</dbReference>
<dbReference type="GO" id="GO:0016020">
    <property type="term" value="C:membrane"/>
    <property type="evidence" value="ECO:0007669"/>
    <property type="project" value="UniProtKB-SubCell"/>
</dbReference>
<dbReference type="Pfam" id="PF00067">
    <property type="entry name" value="p450"/>
    <property type="match status" value="1"/>
</dbReference>
<dbReference type="Gramene" id="Jr13_24950_p1">
    <property type="protein sequence ID" value="cds.Jr13_24950_p1"/>
    <property type="gene ID" value="Jr13_24950"/>
</dbReference>
<evidence type="ECO:0000256" key="3">
    <source>
        <dbReference type="ARBA" id="ARBA00022617"/>
    </source>
</evidence>
<evidence type="ECO:0000256" key="5">
    <source>
        <dbReference type="ARBA" id="ARBA00022723"/>
    </source>
</evidence>
<dbReference type="GO" id="GO:0020037">
    <property type="term" value="F:heme binding"/>
    <property type="evidence" value="ECO:0007669"/>
    <property type="project" value="InterPro"/>
</dbReference>
<evidence type="ECO:0000256" key="10">
    <source>
        <dbReference type="ARBA" id="ARBA00023136"/>
    </source>
</evidence>
<proteinExistence type="inferred from homology"/>
<dbReference type="GO" id="GO:0004497">
    <property type="term" value="F:monooxygenase activity"/>
    <property type="evidence" value="ECO:0007669"/>
    <property type="project" value="UniProtKB-KW"/>
</dbReference>
<dbReference type="GO" id="GO:0005506">
    <property type="term" value="F:iron ion binding"/>
    <property type="evidence" value="ECO:0007669"/>
    <property type="project" value="InterPro"/>
</dbReference>
<dbReference type="STRING" id="51240.A0A2I4ENQ6"/>
<dbReference type="Gene3D" id="1.10.630.10">
    <property type="entry name" value="Cytochrome P450"/>
    <property type="match status" value="1"/>
</dbReference>
<keyword evidence="6" id="KW-1133">Transmembrane helix</keyword>
<dbReference type="PANTHER" id="PTHR47947">
    <property type="entry name" value="CYTOCHROME P450 82C3-RELATED"/>
    <property type="match status" value="1"/>
</dbReference>
<keyword evidence="7 12" id="KW-0560">Oxidoreductase</keyword>
<evidence type="ECO:0000256" key="9">
    <source>
        <dbReference type="ARBA" id="ARBA00023033"/>
    </source>
</evidence>
<dbReference type="AlphaFoldDB" id="A0A2I4ENQ6"/>
<keyword evidence="9 12" id="KW-0503">Monooxygenase</keyword>
<comment type="subcellular location">
    <subcellularLocation>
        <location evidence="1">Membrane</location>
        <topology evidence="1">Single-pass membrane protein</topology>
    </subcellularLocation>
</comment>
<keyword evidence="3 11" id="KW-0349">Heme</keyword>
<keyword evidence="8 11" id="KW-0408">Iron</keyword>
<dbReference type="InterPro" id="IPR017972">
    <property type="entry name" value="Cyt_P450_CS"/>
</dbReference>
<dbReference type="InterPro" id="IPR050651">
    <property type="entry name" value="Plant_Cytochrome_P450_Monoox"/>
</dbReference>
<organism evidence="13 14">
    <name type="scientific">Juglans regia</name>
    <name type="common">English walnut</name>
    <dbReference type="NCBI Taxonomy" id="51240"/>
    <lineage>
        <taxon>Eukaryota</taxon>
        <taxon>Viridiplantae</taxon>
        <taxon>Streptophyta</taxon>
        <taxon>Embryophyta</taxon>
        <taxon>Tracheophyta</taxon>
        <taxon>Spermatophyta</taxon>
        <taxon>Magnoliopsida</taxon>
        <taxon>eudicotyledons</taxon>
        <taxon>Gunneridae</taxon>
        <taxon>Pentapetalae</taxon>
        <taxon>rosids</taxon>
        <taxon>fabids</taxon>
        <taxon>Fagales</taxon>
        <taxon>Juglandaceae</taxon>
        <taxon>Juglans</taxon>
    </lineage>
</organism>
<keyword evidence="13" id="KW-1185">Reference proteome</keyword>
<dbReference type="FunFam" id="1.10.630.10:FF:000026">
    <property type="entry name" value="Cytochrome P450 82C4"/>
    <property type="match status" value="1"/>
</dbReference>
<dbReference type="OrthoDB" id="1055148at2759"/>
<dbReference type="PRINTS" id="PR00463">
    <property type="entry name" value="EP450I"/>
</dbReference>
<accession>A0A2I4ENQ6</accession>
<evidence type="ECO:0000256" key="12">
    <source>
        <dbReference type="RuleBase" id="RU000461"/>
    </source>
</evidence>
<dbReference type="InterPro" id="IPR036396">
    <property type="entry name" value="Cyt_P450_sf"/>
</dbReference>
<dbReference type="InterPro" id="IPR001128">
    <property type="entry name" value="Cyt_P450"/>
</dbReference>
<evidence type="ECO:0000256" key="2">
    <source>
        <dbReference type="ARBA" id="ARBA00010617"/>
    </source>
</evidence>
<dbReference type="PANTHER" id="PTHR47947:SF1">
    <property type="entry name" value="CYTOCHROME P450 82E3"/>
    <property type="match status" value="1"/>
</dbReference>
<comment type="cofactor">
    <cofactor evidence="11">
        <name>heme</name>
        <dbReference type="ChEBI" id="CHEBI:30413"/>
    </cofactor>
</comment>
<dbReference type="RefSeq" id="XP_018821021.1">
    <property type="nucleotide sequence ID" value="XM_018965476.2"/>
</dbReference>